<name>A0A7D8UJ79_9HELO</name>
<dbReference type="GO" id="GO:0005524">
    <property type="term" value="F:ATP binding"/>
    <property type="evidence" value="ECO:0007669"/>
    <property type="project" value="UniProtKB-KW"/>
</dbReference>
<reference evidence="5 6" key="1">
    <citation type="submission" date="2018-05" db="EMBL/GenBank/DDBJ databases">
        <title>Whole genome sequencing for identification of molecular markers to develop diagnostic detection tools for the regulated plant pathogen Lachnellula willkommii.</title>
        <authorList>
            <person name="Giroux E."/>
            <person name="Bilodeau G."/>
        </authorList>
    </citation>
    <scope>NUCLEOTIDE SEQUENCE [LARGE SCALE GENOMIC DNA]</scope>
    <source>
        <strain evidence="5 6">CBS 625.97</strain>
    </source>
</reference>
<feature type="domain" description="Protein kinase" evidence="4">
    <location>
        <begin position="1"/>
        <end position="317"/>
    </location>
</feature>
<dbReference type="AlphaFoldDB" id="A0A7D8UJ79"/>
<sequence length="321" mass="36061">MATGVKIGQRLEGKLGSYFVSAQIAKNVWTATHRNSQVDKVVVKTAPAERFENERNILRNFQGRPYIRQMLDETKEPRSIVLKHLDVNLLSASAEKAIDSIDVKLVAKRILQALHALHEEGYTHTVDIKPDNILANYGKGPLRFADIELADLGDVCRINPSEYLEIGLSGSHIGAAIFRSPEAMLNLRWGPSTDIWSFGATLISLIWGLHYHIFKPDPKDADFEDEVFLTHILIRQLATFGPLPASYATLVAEEDSSRWDALGNAVQFIWENDRLKPFVMAKDECLTEGDKEFILKIMKLDPRDRPTAGELLADKWFAGVP</sequence>
<evidence type="ECO:0000313" key="6">
    <source>
        <dbReference type="Proteomes" id="UP000481288"/>
    </source>
</evidence>
<protein>
    <submittedName>
        <fullName evidence="5">Serine/threonine-protein kinase ppk5</fullName>
    </submittedName>
</protein>
<keyword evidence="2" id="KW-0547">Nucleotide-binding</keyword>
<dbReference type="SMART" id="SM00220">
    <property type="entry name" value="S_TKc"/>
    <property type="match status" value="1"/>
</dbReference>
<dbReference type="Gene3D" id="1.10.510.10">
    <property type="entry name" value="Transferase(Phosphotransferase) domain 1"/>
    <property type="match status" value="1"/>
</dbReference>
<keyword evidence="5" id="KW-0808">Transferase</keyword>
<evidence type="ECO:0000313" key="5">
    <source>
        <dbReference type="EMBL" id="TVY49983.1"/>
    </source>
</evidence>
<keyword evidence="3" id="KW-0067">ATP-binding</keyword>
<keyword evidence="6" id="KW-1185">Reference proteome</keyword>
<comment type="caution">
    <text evidence="5">The sequence shown here is derived from an EMBL/GenBank/DDBJ whole genome shotgun (WGS) entry which is preliminary data.</text>
</comment>
<keyword evidence="1" id="KW-0723">Serine/threonine-protein kinase</keyword>
<evidence type="ECO:0000256" key="2">
    <source>
        <dbReference type="ARBA" id="ARBA00022741"/>
    </source>
</evidence>
<keyword evidence="5" id="KW-0418">Kinase</keyword>
<dbReference type="EMBL" id="QGMG01001279">
    <property type="protein sequence ID" value="TVY49983.1"/>
    <property type="molecule type" value="Genomic_DNA"/>
</dbReference>
<evidence type="ECO:0000256" key="1">
    <source>
        <dbReference type="ARBA" id="ARBA00022527"/>
    </source>
</evidence>
<gene>
    <name evidence="5" type="primary">ppk5</name>
    <name evidence="5" type="ORF">LCER1_G008617</name>
</gene>
<dbReference type="Proteomes" id="UP000481288">
    <property type="component" value="Unassembled WGS sequence"/>
</dbReference>
<accession>A0A7D8UJ79</accession>
<proteinExistence type="predicted"/>
<dbReference type="PROSITE" id="PS50011">
    <property type="entry name" value="PROTEIN_KINASE_DOM"/>
    <property type="match status" value="1"/>
</dbReference>
<dbReference type="SUPFAM" id="SSF56112">
    <property type="entry name" value="Protein kinase-like (PK-like)"/>
    <property type="match status" value="1"/>
</dbReference>
<dbReference type="GO" id="GO:0004674">
    <property type="term" value="F:protein serine/threonine kinase activity"/>
    <property type="evidence" value="ECO:0007669"/>
    <property type="project" value="UniProtKB-KW"/>
</dbReference>
<dbReference type="InterPro" id="IPR050117">
    <property type="entry name" value="MAPK"/>
</dbReference>
<dbReference type="OrthoDB" id="5979581at2759"/>
<evidence type="ECO:0000256" key="3">
    <source>
        <dbReference type="ARBA" id="ARBA00022840"/>
    </source>
</evidence>
<evidence type="ECO:0000259" key="4">
    <source>
        <dbReference type="PROSITE" id="PS50011"/>
    </source>
</evidence>
<dbReference type="Pfam" id="PF00069">
    <property type="entry name" value="Pkinase"/>
    <property type="match status" value="1"/>
</dbReference>
<dbReference type="InterPro" id="IPR011009">
    <property type="entry name" value="Kinase-like_dom_sf"/>
</dbReference>
<organism evidence="5 6">
    <name type="scientific">Lachnellula cervina</name>
    <dbReference type="NCBI Taxonomy" id="1316786"/>
    <lineage>
        <taxon>Eukaryota</taxon>
        <taxon>Fungi</taxon>
        <taxon>Dikarya</taxon>
        <taxon>Ascomycota</taxon>
        <taxon>Pezizomycotina</taxon>
        <taxon>Leotiomycetes</taxon>
        <taxon>Helotiales</taxon>
        <taxon>Lachnaceae</taxon>
        <taxon>Lachnellula</taxon>
    </lineage>
</organism>
<dbReference type="InterPro" id="IPR000719">
    <property type="entry name" value="Prot_kinase_dom"/>
</dbReference>
<dbReference type="PANTHER" id="PTHR24055">
    <property type="entry name" value="MITOGEN-ACTIVATED PROTEIN KINASE"/>
    <property type="match status" value="1"/>
</dbReference>